<dbReference type="PANTHER" id="PTHR36529:SF1">
    <property type="entry name" value="GLYCOSYLTRANSFERASE"/>
    <property type="match status" value="1"/>
</dbReference>
<evidence type="ECO:0008006" key="3">
    <source>
        <dbReference type="Google" id="ProtNLM"/>
    </source>
</evidence>
<evidence type="ECO:0000313" key="2">
    <source>
        <dbReference type="Proteomes" id="UP000326994"/>
    </source>
</evidence>
<proteinExistence type="predicted"/>
<dbReference type="Proteomes" id="UP000326994">
    <property type="component" value="Unassembled WGS sequence"/>
</dbReference>
<dbReference type="Gene3D" id="3.90.550.10">
    <property type="entry name" value="Spore Coat Polysaccharide Biosynthesis Protein SpsA, Chain A"/>
    <property type="match status" value="1"/>
</dbReference>
<dbReference type="EMBL" id="BKCF01000001">
    <property type="protein sequence ID" value="GEQ85337.1"/>
    <property type="molecule type" value="Genomic_DNA"/>
</dbReference>
<dbReference type="Pfam" id="PF09837">
    <property type="entry name" value="DUF2064"/>
    <property type="match status" value="1"/>
</dbReference>
<gene>
    <name evidence="1" type="ORF">ULMS_08450</name>
</gene>
<dbReference type="InterPro" id="IPR018641">
    <property type="entry name" value="Trfase_1_rSAM/seldom-assoc"/>
</dbReference>
<dbReference type="PANTHER" id="PTHR36529">
    <property type="entry name" value="SLL1095 PROTEIN"/>
    <property type="match status" value="1"/>
</dbReference>
<name>A0A5J4FST5_9FLAO</name>
<dbReference type="OrthoDB" id="9798250at2"/>
<organism evidence="1 2">
    <name type="scientific">Patiriisocius marinistellae</name>
    <dbReference type="NCBI Taxonomy" id="2494560"/>
    <lineage>
        <taxon>Bacteria</taxon>
        <taxon>Pseudomonadati</taxon>
        <taxon>Bacteroidota</taxon>
        <taxon>Flavobacteriia</taxon>
        <taxon>Flavobacteriales</taxon>
        <taxon>Flavobacteriaceae</taxon>
        <taxon>Patiriisocius</taxon>
    </lineage>
</organism>
<protein>
    <recommendedName>
        <fullName evidence="3">Glycosyltransferase</fullName>
    </recommendedName>
</protein>
<dbReference type="InterPro" id="IPR029044">
    <property type="entry name" value="Nucleotide-diphossugar_trans"/>
</dbReference>
<dbReference type="AlphaFoldDB" id="A0A5J4FST5"/>
<keyword evidence="2" id="KW-1185">Reference proteome</keyword>
<dbReference type="SUPFAM" id="SSF53448">
    <property type="entry name" value="Nucleotide-diphospho-sugar transferases"/>
    <property type="match status" value="1"/>
</dbReference>
<reference evidence="1 2" key="1">
    <citation type="submission" date="2019-08" db="EMBL/GenBank/DDBJ databases">
        <title>Ulvibacter marinistellae sp. nov., isolated from a starfish, Patiria pectinifera.</title>
        <authorList>
            <person name="Kawano K."/>
            <person name="Ushijima N."/>
            <person name="Kihara M."/>
            <person name="Itoh H."/>
        </authorList>
    </citation>
    <scope>NUCLEOTIDE SEQUENCE [LARGE SCALE GENOMIC DNA]</scope>
    <source>
        <strain evidence="1 2">KK4</strain>
    </source>
</reference>
<sequence length="226" mass="25722">MPILGLKNTDGKENTKEVFHFPTSKNALIIFTRNPELGKCKTRLAATVGDEAALEIYKFLLQHTVQITTPLKADKFVYYSVAHRENDGWDNSLFRKKVQSGEDLGIRMQQAFTEIFKLGYERAIIIGSDMYDMDTQDLQNAFTALETNDAVIGPAEDGGYYLLGMKSVHETVFKNKVWGTDTVLAATLRDLEGQKIAKLEEKNDVDYYEDIQDIEIFQQFFPSELK</sequence>
<dbReference type="RefSeq" id="WP_151893263.1">
    <property type="nucleotide sequence ID" value="NZ_BKCF01000001.1"/>
</dbReference>
<comment type="caution">
    <text evidence="1">The sequence shown here is derived from an EMBL/GenBank/DDBJ whole genome shotgun (WGS) entry which is preliminary data.</text>
</comment>
<evidence type="ECO:0000313" key="1">
    <source>
        <dbReference type="EMBL" id="GEQ85337.1"/>
    </source>
</evidence>
<dbReference type="NCBIfam" id="TIGR04282">
    <property type="entry name" value="glyco_like_cofC"/>
    <property type="match status" value="1"/>
</dbReference>
<accession>A0A5J4FST5</accession>